<reference evidence="4" key="1">
    <citation type="submission" date="2015-09" db="EMBL/GenBank/DDBJ databases">
        <authorList>
            <consortium name="Pathogen Informatics"/>
        </authorList>
    </citation>
    <scope>NUCLEOTIDE SEQUENCE [LARGE SCALE GENOMIC DNA]</scope>
    <source>
        <strain evidence="4">Lake Konstanz</strain>
    </source>
</reference>
<organism evidence="3 4">
    <name type="scientific">Bodo saltans</name>
    <name type="common">Flagellated protozoan</name>
    <dbReference type="NCBI Taxonomy" id="75058"/>
    <lineage>
        <taxon>Eukaryota</taxon>
        <taxon>Discoba</taxon>
        <taxon>Euglenozoa</taxon>
        <taxon>Kinetoplastea</taxon>
        <taxon>Metakinetoplastina</taxon>
        <taxon>Eubodonida</taxon>
        <taxon>Bodonidae</taxon>
        <taxon>Bodo</taxon>
    </lineage>
</organism>
<feature type="transmembrane region" description="Helical" evidence="1">
    <location>
        <begin position="1185"/>
        <end position="1205"/>
    </location>
</feature>
<name>A0A0S4ITT8_BODSA</name>
<sequence>MLAYGRVLLCSVLLLAATTTHFTVLATTNQQRPVLCNTVVIVNESNTTYVFADRVCNEASSTAFIITFVRSNNATKTFLPLENVFIAIHNVVGGLFSVTVADTGNTLNPLMVSEESQRPTVRNFTLELINVTIFVRNVTAVAALYSRVSGAEFLGIPQNNNTWTLVRFPWPKDSTTSTPIGLVDNLNIFMVGVNIFTNTSSSVEPEKSNPIENVPPPFLESLMILQPTFLQRVNVSIVNCIIEANTSSSMLVFVGSVNIQNLWLHLLRVNMSATCATAGCVPILIMFGGAPKRGATDANRTDVGLERITTVLELTSIQWNVIPSSGASSLIFPTRGTAYNVNTGFCGVITVTMYQTTSYDTVLIDHLAVLVRQSSIVFWVEGASPQAEEDAGFSGFDVGVVSISGHDHRLNHTLSNVVLNVSSCNVIAIRSSSSTVLRTNSLKGGITHAVIVVDKIANCRVYSLVPKSSTANSVFATIFHVGNYCGLRGDSRVSVSRILLSDHKVQSGELINRRIVNGSIPIAILASVITLSATVMDSAITVDEVTMTSSIGNGTLAPIAQDGLPLISFTCTPVTIGLIVASAALLDERVQIGTASSLVRLTHFHTKLAVAAAIFPPVAAAIFPPTTGALTISVSAMFLGNCPRGVFASVRNTSVATDADMPEVDVDTSKGATSNDNVALKFFISLISLHELQILCIVAFQSSSLSQFATPAQLASLQGLLPNAKSFMGGRSSLNVNETSRLIVLWGGRAADRNRTATDRCAVAQGTSTSACTWNASCVFLGPVVVNQSTIHVSDVRFEMPTATPLPSSVALLASNAPSSFSVFAVVVQSSSKIALGSLILVRNITMDAIHAVGLLQQPPLFVVPFQISGVAGYVSSAVTIQDDSMFAVVDCTINRRSNSLNIVAVLVEGVWPNKNGSSALTVKDRAMIVLQSTSILASAKSSLRFFGSRPKIFVGTWFDAALLVLGCNNKVNGASFPGPLTPWSILEGVPLRARAIFLPNNGTNDRTTGFLAGQCSTPLHLGELYSKSMTTTTSASNAIPDPIAPIALPAISPNTVLLALAAFDGVTLIALGQSACGSPQLKKATSDTRYLLSPFFDYGGESSVLGNIGVVIVFGVLHWFGAFILTKMAKPAPVPVNGELSTKEELFTFSTNKRKTTNTISSRGAWWPSPGAVKAHFPNVSIQVLVFFLNGTNVVTLGSTIAWHEDDARVLSIISGVVGLLCVLAPCFLFVAFVEVNSRANSKTATKRAGSSSKPGNNVLGNFRFGQYSHAIRYSSQLVPAFALPLGRWEPMEMRSTLGVLRGLVQGNQGRKRYSHNTRCAMLPVALAVVTHALLGVQGPAEWWCPVQWTALCAITLSCALVFALLKPARIPLTNVILGIQYLSQSLVFALSAIVQNTESARAVTALMGISTLSTVLAIVKLAHSAVVMLWERDRAAAAALSTPTLQVASTTVSMMPDSRKRIESGVEKLFLRAASNHLASSDIRSEDCSEHHSAANHDTDVKTIEASTTTLSICRLLGDDNYNGIQLPLSRRASTASVKLHERRRCMQTHAPPKTFDEQIIILDSLIRLIAADRMHQLL</sequence>
<feature type="transmembrane region" description="Helical" evidence="1">
    <location>
        <begin position="1374"/>
        <end position="1396"/>
    </location>
</feature>
<keyword evidence="1" id="KW-0472">Membrane</keyword>
<protein>
    <submittedName>
        <fullName evidence="3">GPI-anchored surface protein, putative</fullName>
    </submittedName>
</protein>
<keyword evidence="4" id="KW-1185">Reference proteome</keyword>
<dbReference type="EMBL" id="CYKH01000624">
    <property type="protein sequence ID" value="CUG07023.1"/>
    <property type="molecule type" value="Genomic_DNA"/>
</dbReference>
<keyword evidence="1" id="KW-0812">Transmembrane</keyword>
<feature type="chain" id="PRO_5006621539" evidence="2">
    <location>
        <begin position="23"/>
        <end position="1581"/>
    </location>
</feature>
<feature type="transmembrane region" description="Helical" evidence="1">
    <location>
        <begin position="1322"/>
        <end position="1342"/>
    </location>
</feature>
<keyword evidence="2" id="KW-0732">Signal</keyword>
<dbReference type="Proteomes" id="UP000051952">
    <property type="component" value="Unassembled WGS sequence"/>
</dbReference>
<feature type="transmembrane region" description="Helical" evidence="1">
    <location>
        <begin position="1211"/>
        <end position="1235"/>
    </location>
</feature>
<evidence type="ECO:0000313" key="4">
    <source>
        <dbReference type="Proteomes" id="UP000051952"/>
    </source>
</evidence>
<feature type="signal peptide" evidence="2">
    <location>
        <begin position="1"/>
        <end position="22"/>
    </location>
</feature>
<gene>
    <name evidence="3" type="ORF">BSAL_73585</name>
</gene>
<feature type="transmembrane region" description="Helical" evidence="1">
    <location>
        <begin position="1348"/>
        <end position="1367"/>
    </location>
</feature>
<keyword evidence="1" id="KW-1133">Transmembrane helix</keyword>
<evidence type="ECO:0000313" key="3">
    <source>
        <dbReference type="EMBL" id="CUG07023.1"/>
    </source>
</evidence>
<feature type="transmembrane region" description="Helical" evidence="1">
    <location>
        <begin position="1105"/>
        <end position="1126"/>
    </location>
</feature>
<proteinExistence type="predicted"/>
<accession>A0A0S4ITT8</accession>
<evidence type="ECO:0000256" key="2">
    <source>
        <dbReference type="SAM" id="SignalP"/>
    </source>
</evidence>
<dbReference type="VEuPathDB" id="TriTrypDB:BSAL_73585"/>
<feature type="transmembrane region" description="Helical" evidence="1">
    <location>
        <begin position="1402"/>
        <end position="1424"/>
    </location>
</feature>
<evidence type="ECO:0000256" key="1">
    <source>
        <dbReference type="SAM" id="Phobius"/>
    </source>
</evidence>